<dbReference type="InterPro" id="IPR046956">
    <property type="entry name" value="RLP23-like"/>
</dbReference>
<keyword evidence="2" id="KW-0812">Transmembrane</keyword>
<name>A0ABQ5GEA9_9ASTR</name>
<sequence length="257" mass="29155">MASDWRHQLVRDGMPHRTGTPRVPWYPTLFSIALGVSDIPPHLGNLSNLQTLDLSLSSLKLRNTEWLYKLSSLEYLDLSESTNPLGNVIAGLPSLIVLQLKSCRLQTTIGLEGGIPPSFGNFSNLRLLYLQWNSLKEDLHNFFNLLTPSEKSIQVIKLSLNKFSSLVPDFTKFTSLRELYLDRNEIQGFISEKFKHILNLVIIDLAHNEITGLLPDLSALPSLMDLYFEYNRLERTLAERIMSLFEIQSLGGLIKSL</sequence>
<gene>
    <name evidence="7" type="ORF">Tco_1033313</name>
</gene>
<keyword evidence="3" id="KW-0732">Signal</keyword>
<dbReference type="PROSITE" id="PS51450">
    <property type="entry name" value="LRR"/>
    <property type="match status" value="1"/>
</dbReference>
<evidence type="ECO:0000256" key="3">
    <source>
        <dbReference type="ARBA" id="ARBA00022729"/>
    </source>
</evidence>
<organism evidence="7 8">
    <name type="scientific">Tanacetum coccineum</name>
    <dbReference type="NCBI Taxonomy" id="301880"/>
    <lineage>
        <taxon>Eukaryota</taxon>
        <taxon>Viridiplantae</taxon>
        <taxon>Streptophyta</taxon>
        <taxon>Embryophyta</taxon>
        <taxon>Tracheophyta</taxon>
        <taxon>Spermatophyta</taxon>
        <taxon>Magnoliopsida</taxon>
        <taxon>eudicotyledons</taxon>
        <taxon>Gunneridae</taxon>
        <taxon>Pentapetalae</taxon>
        <taxon>asterids</taxon>
        <taxon>campanulids</taxon>
        <taxon>Asterales</taxon>
        <taxon>Asteraceae</taxon>
        <taxon>Asteroideae</taxon>
        <taxon>Anthemideae</taxon>
        <taxon>Anthemidinae</taxon>
        <taxon>Tanacetum</taxon>
    </lineage>
</organism>
<evidence type="ECO:0000256" key="1">
    <source>
        <dbReference type="ARBA" id="ARBA00004479"/>
    </source>
</evidence>
<keyword evidence="8" id="KW-1185">Reference proteome</keyword>
<accession>A0ABQ5GEA9</accession>
<dbReference type="Proteomes" id="UP001151760">
    <property type="component" value="Unassembled WGS sequence"/>
</dbReference>
<evidence type="ECO:0000256" key="5">
    <source>
        <dbReference type="ARBA" id="ARBA00023136"/>
    </source>
</evidence>
<comment type="subcellular location">
    <subcellularLocation>
        <location evidence="1">Membrane</location>
        <topology evidence="1">Single-pass type I membrane protein</topology>
    </subcellularLocation>
</comment>
<dbReference type="EMBL" id="BQNB010018405">
    <property type="protein sequence ID" value="GJT74027.1"/>
    <property type="molecule type" value="Genomic_DNA"/>
</dbReference>
<keyword evidence="6" id="KW-0325">Glycoprotein</keyword>
<evidence type="ECO:0000256" key="6">
    <source>
        <dbReference type="ARBA" id="ARBA00023180"/>
    </source>
</evidence>
<evidence type="ECO:0000313" key="7">
    <source>
        <dbReference type="EMBL" id="GJT74027.1"/>
    </source>
</evidence>
<reference evidence="7" key="2">
    <citation type="submission" date="2022-01" db="EMBL/GenBank/DDBJ databases">
        <authorList>
            <person name="Yamashiro T."/>
            <person name="Shiraishi A."/>
            <person name="Satake H."/>
            <person name="Nakayama K."/>
        </authorList>
    </citation>
    <scope>NUCLEOTIDE SEQUENCE</scope>
</reference>
<dbReference type="InterPro" id="IPR001611">
    <property type="entry name" value="Leu-rich_rpt"/>
</dbReference>
<dbReference type="Pfam" id="PF13855">
    <property type="entry name" value="LRR_8"/>
    <property type="match status" value="1"/>
</dbReference>
<dbReference type="Gene3D" id="3.80.10.10">
    <property type="entry name" value="Ribonuclease Inhibitor"/>
    <property type="match status" value="2"/>
</dbReference>
<dbReference type="InterPro" id="IPR032675">
    <property type="entry name" value="LRR_dom_sf"/>
</dbReference>
<evidence type="ECO:0000256" key="2">
    <source>
        <dbReference type="ARBA" id="ARBA00022692"/>
    </source>
</evidence>
<evidence type="ECO:0000313" key="8">
    <source>
        <dbReference type="Proteomes" id="UP001151760"/>
    </source>
</evidence>
<keyword evidence="4" id="KW-1133">Transmembrane helix</keyword>
<dbReference type="PANTHER" id="PTHR48063:SF101">
    <property type="entry name" value="LRR RECEPTOR-LIKE SERINE_THREONINE-PROTEIN KINASE FLS2"/>
    <property type="match status" value="1"/>
</dbReference>
<protein>
    <submittedName>
        <fullName evidence="7">Leucine-rich repeat protein</fullName>
    </submittedName>
</protein>
<dbReference type="SUPFAM" id="SSF52058">
    <property type="entry name" value="L domain-like"/>
    <property type="match status" value="1"/>
</dbReference>
<comment type="caution">
    <text evidence="7">The sequence shown here is derived from an EMBL/GenBank/DDBJ whole genome shotgun (WGS) entry which is preliminary data.</text>
</comment>
<reference evidence="7" key="1">
    <citation type="journal article" date="2022" name="Int. J. Mol. Sci.">
        <title>Draft Genome of Tanacetum Coccineum: Genomic Comparison of Closely Related Tanacetum-Family Plants.</title>
        <authorList>
            <person name="Yamashiro T."/>
            <person name="Shiraishi A."/>
            <person name="Nakayama K."/>
            <person name="Satake H."/>
        </authorList>
    </citation>
    <scope>NUCLEOTIDE SEQUENCE</scope>
</reference>
<dbReference type="PANTHER" id="PTHR48063">
    <property type="entry name" value="LRR RECEPTOR-LIKE KINASE"/>
    <property type="match status" value="1"/>
</dbReference>
<evidence type="ECO:0000256" key="4">
    <source>
        <dbReference type="ARBA" id="ARBA00022989"/>
    </source>
</evidence>
<proteinExistence type="predicted"/>
<keyword evidence="5" id="KW-0472">Membrane</keyword>